<feature type="binding site" evidence="16">
    <location>
        <position position="158"/>
    </location>
    <ligand>
        <name>substrate</name>
    </ligand>
</feature>
<evidence type="ECO:0000256" key="14">
    <source>
        <dbReference type="ARBA" id="ARBA00049244"/>
    </source>
</evidence>
<dbReference type="Pfam" id="PF00929">
    <property type="entry name" value="RNase_T"/>
    <property type="match status" value="1"/>
</dbReference>
<comment type="caution">
    <text evidence="20">The sequence shown here is derived from an EMBL/GenBank/DDBJ whole genome shotgun (WGS) entry which is preliminary data.</text>
</comment>
<keyword evidence="10 18" id="KW-0269">Exonuclease</keyword>
<feature type="binding site" evidence="16">
    <location>
        <position position="57"/>
    </location>
    <ligand>
        <name>substrate</name>
    </ligand>
</feature>
<evidence type="ECO:0000256" key="1">
    <source>
        <dbReference type="ARBA" id="ARBA00001936"/>
    </source>
</evidence>
<dbReference type="GO" id="GO:0005829">
    <property type="term" value="C:cytosol"/>
    <property type="evidence" value="ECO:0007669"/>
    <property type="project" value="TreeGrafter"/>
</dbReference>
<evidence type="ECO:0000313" key="21">
    <source>
        <dbReference type="Proteomes" id="UP000316199"/>
    </source>
</evidence>
<dbReference type="GO" id="GO:0003887">
    <property type="term" value="F:DNA-directed DNA polymerase activity"/>
    <property type="evidence" value="ECO:0007669"/>
    <property type="project" value="UniProtKB-KW"/>
</dbReference>
<evidence type="ECO:0000256" key="9">
    <source>
        <dbReference type="ARBA" id="ARBA00022801"/>
    </source>
</evidence>
<evidence type="ECO:0000256" key="5">
    <source>
        <dbReference type="ARBA" id="ARBA00022695"/>
    </source>
</evidence>
<comment type="catalytic activity">
    <reaction evidence="14 18">
        <text>DNA(n) + a 2'-deoxyribonucleoside 5'-triphosphate = DNA(n+1) + diphosphate</text>
        <dbReference type="Rhea" id="RHEA:22508"/>
        <dbReference type="Rhea" id="RHEA-COMP:17339"/>
        <dbReference type="Rhea" id="RHEA-COMP:17340"/>
        <dbReference type="ChEBI" id="CHEBI:33019"/>
        <dbReference type="ChEBI" id="CHEBI:61560"/>
        <dbReference type="ChEBI" id="CHEBI:173112"/>
        <dbReference type="EC" id="2.7.7.7"/>
    </reaction>
</comment>
<dbReference type="AlphaFoldDB" id="A0A520S145"/>
<dbReference type="GO" id="GO:0003677">
    <property type="term" value="F:DNA binding"/>
    <property type="evidence" value="ECO:0007669"/>
    <property type="project" value="InterPro"/>
</dbReference>
<dbReference type="GO" id="GO:0045004">
    <property type="term" value="P:DNA replication proofreading"/>
    <property type="evidence" value="ECO:0007669"/>
    <property type="project" value="TreeGrafter"/>
</dbReference>
<dbReference type="FunFam" id="3.30.420.10:FF:000012">
    <property type="entry name" value="DNA polymerase III subunit epsilon"/>
    <property type="match status" value="1"/>
</dbReference>
<dbReference type="Proteomes" id="UP000316199">
    <property type="component" value="Unassembled WGS sequence"/>
</dbReference>
<evidence type="ECO:0000256" key="2">
    <source>
        <dbReference type="ARBA" id="ARBA00012417"/>
    </source>
</evidence>
<comment type="function">
    <text evidence="18">DNA polymerase III is a complex, multichain enzyme responsible for most of the replicative synthesis in bacteria. The epsilon subunit contain the editing function and is a proofreading 3'-5' exonuclease.</text>
</comment>
<feature type="binding site" evidence="17">
    <location>
        <position position="7"/>
    </location>
    <ligand>
        <name>a divalent metal cation</name>
        <dbReference type="ChEBI" id="CHEBI:60240"/>
        <label>1</label>
        <note>catalytic</note>
    </ligand>
</feature>
<evidence type="ECO:0000256" key="18">
    <source>
        <dbReference type="RuleBase" id="RU364087"/>
    </source>
</evidence>
<dbReference type="SUPFAM" id="SSF53098">
    <property type="entry name" value="Ribonuclease H-like"/>
    <property type="match status" value="1"/>
</dbReference>
<keyword evidence="11 17" id="KW-0460">Magnesium</keyword>
<dbReference type="EMBL" id="SHAG01000016">
    <property type="protein sequence ID" value="RZO76179.1"/>
    <property type="molecule type" value="Genomic_DNA"/>
</dbReference>
<reference evidence="20 21" key="1">
    <citation type="submission" date="2019-02" db="EMBL/GenBank/DDBJ databases">
        <title>Prokaryotic population dynamics and viral predation in marine succession experiment using metagenomics: the confinement effect.</title>
        <authorList>
            <person name="Haro-Moreno J.M."/>
            <person name="Rodriguez-Valera F."/>
            <person name="Lopez-Perez M."/>
        </authorList>
    </citation>
    <scope>NUCLEOTIDE SEQUENCE [LARGE SCALE GENOMIC DNA]</scope>
    <source>
        <strain evidence="20">MED-G157</strain>
    </source>
</reference>
<dbReference type="InterPro" id="IPR006054">
    <property type="entry name" value="DnaQ"/>
</dbReference>
<keyword evidence="8 17" id="KW-0479">Metal-binding</keyword>
<dbReference type="NCBIfam" id="TIGR00573">
    <property type="entry name" value="dnaq"/>
    <property type="match status" value="1"/>
</dbReference>
<feature type="binding site" evidence="16">
    <location>
        <position position="9"/>
    </location>
    <ligand>
        <name>substrate</name>
    </ligand>
</feature>
<evidence type="ECO:0000256" key="7">
    <source>
        <dbReference type="ARBA" id="ARBA00022722"/>
    </source>
</evidence>
<dbReference type="InterPro" id="IPR012337">
    <property type="entry name" value="RNaseH-like_sf"/>
</dbReference>
<dbReference type="SMART" id="SM00479">
    <property type="entry name" value="EXOIII"/>
    <property type="match status" value="1"/>
</dbReference>
<evidence type="ECO:0000256" key="3">
    <source>
        <dbReference type="ARBA" id="ARBA00020352"/>
    </source>
</evidence>
<sequence>MRQVILDTETTGLDVDEGHRIIEVGCVEIMDRRLTRRHFHRYINPEREIDDGAFQVHGITREFLQDKPVFADIWQDLLEFIDGAELIMHNALFDLRFINQEMAYVSTSLGVVSDYCPVLDSLELAREKHPGQKNNLDALCKRYSVDNSQRDLHGALLDAEILAEVYLLMTGGQVALSLGETDISSGTVNKKRVLTNERPPLRIIKASAEEIHRHEAKLEQLELNSSSGCIWKSLD</sequence>
<evidence type="ECO:0000256" key="4">
    <source>
        <dbReference type="ARBA" id="ARBA00022679"/>
    </source>
</evidence>
<dbReference type="EC" id="2.7.7.7" evidence="2 18"/>
<proteinExistence type="predicted"/>
<dbReference type="NCBIfam" id="NF004316">
    <property type="entry name" value="PRK05711.1"/>
    <property type="match status" value="1"/>
</dbReference>
<feature type="domain" description="Exonuclease" evidence="19">
    <location>
        <begin position="2"/>
        <end position="175"/>
    </location>
</feature>
<comment type="subunit">
    <text evidence="18">DNA polymerase III contains a core (composed of alpha, epsilon and theta chains) that associates with a tau subunit. This core dimerizes to form the POLIII' complex. PolIII' associates with the gamma complex (composed of gamma, delta, delta', psi and chi chains) and with the beta chain to form the complete DNA polymerase III complex.</text>
</comment>
<evidence type="ECO:0000256" key="13">
    <source>
        <dbReference type="ARBA" id="ARBA00023211"/>
    </source>
</evidence>
<gene>
    <name evidence="18" type="primary">dnaQ</name>
    <name evidence="20" type="ORF">EVA68_04990</name>
</gene>
<dbReference type="PANTHER" id="PTHR30231">
    <property type="entry name" value="DNA POLYMERASE III SUBUNIT EPSILON"/>
    <property type="match status" value="1"/>
</dbReference>
<accession>A0A520S145</accession>
<evidence type="ECO:0000256" key="11">
    <source>
        <dbReference type="ARBA" id="ARBA00022842"/>
    </source>
</evidence>
<evidence type="ECO:0000256" key="17">
    <source>
        <dbReference type="PIRSR" id="PIRSR606309-3"/>
    </source>
</evidence>
<name>A0A520S145_9GAMM</name>
<keyword evidence="4 18" id="KW-0808">Transferase</keyword>
<evidence type="ECO:0000256" key="6">
    <source>
        <dbReference type="ARBA" id="ARBA00022705"/>
    </source>
</evidence>
<protein>
    <recommendedName>
        <fullName evidence="3 18">DNA polymerase III subunit epsilon</fullName>
        <ecNumber evidence="2 18">2.7.7.7</ecNumber>
    </recommendedName>
</protein>
<feature type="binding site" evidence="17">
    <location>
        <position position="158"/>
    </location>
    <ligand>
        <name>a divalent metal cation</name>
        <dbReference type="ChEBI" id="CHEBI:60240"/>
        <label>1</label>
        <note>catalytic</note>
    </ligand>
</feature>
<comment type="cofactor">
    <cofactor evidence="17">
        <name>Mg(2+)</name>
        <dbReference type="ChEBI" id="CHEBI:18420"/>
    </cofactor>
    <cofactor evidence="17">
        <name>Mn(2+)</name>
        <dbReference type="ChEBI" id="CHEBI:29035"/>
    </cofactor>
    <text evidence="17">Binds 2 divalent metal cations. Magnesium or manganese.</text>
</comment>
<keyword evidence="5 18" id="KW-0548">Nucleotidyltransferase</keyword>
<dbReference type="GO" id="GO:0008408">
    <property type="term" value="F:3'-5' exonuclease activity"/>
    <property type="evidence" value="ECO:0007669"/>
    <property type="project" value="TreeGrafter"/>
</dbReference>
<keyword evidence="6 18" id="KW-0235">DNA replication</keyword>
<dbReference type="InterPro" id="IPR006309">
    <property type="entry name" value="DnaQ_proteo"/>
</dbReference>
<feature type="active site" description="Proton acceptor" evidence="15">
    <location>
        <position position="153"/>
    </location>
</feature>
<evidence type="ECO:0000256" key="12">
    <source>
        <dbReference type="ARBA" id="ARBA00022932"/>
    </source>
</evidence>
<dbReference type="CDD" id="cd06131">
    <property type="entry name" value="DNA_pol_III_epsilon_Ecoli_like"/>
    <property type="match status" value="1"/>
</dbReference>
<evidence type="ECO:0000256" key="10">
    <source>
        <dbReference type="ARBA" id="ARBA00022839"/>
    </source>
</evidence>
<feature type="binding site" evidence="16">
    <location>
        <position position="7"/>
    </location>
    <ligand>
        <name>substrate</name>
    </ligand>
</feature>
<evidence type="ECO:0000256" key="16">
    <source>
        <dbReference type="PIRSR" id="PIRSR606309-2"/>
    </source>
</evidence>
<keyword evidence="9 18" id="KW-0378">Hydrolase</keyword>
<organism evidence="20 21">
    <name type="scientific">OM182 bacterium</name>
    <dbReference type="NCBI Taxonomy" id="2510334"/>
    <lineage>
        <taxon>Bacteria</taxon>
        <taxon>Pseudomonadati</taxon>
        <taxon>Pseudomonadota</taxon>
        <taxon>Gammaproteobacteria</taxon>
        <taxon>OMG group</taxon>
        <taxon>OM182 clade</taxon>
    </lineage>
</organism>
<dbReference type="InterPro" id="IPR013520">
    <property type="entry name" value="Ribonucl_H"/>
</dbReference>
<keyword evidence="12 18" id="KW-0239">DNA-directed DNA polymerase</keyword>
<comment type="cofactor">
    <cofactor evidence="1 18">
        <name>Mn(2+)</name>
        <dbReference type="ChEBI" id="CHEBI:29035"/>
    </cofactor>
</comment>
<keyword evidence="7 18" id="KW-0540">Nuclease</keyword>
<evidence type="ECO:0000256" key="15">
    <source>
        <dbReference type="PIRSR" id="PIRSR606309-1"/>
    </source>
</evidence>
<dbReference type="Gene3D" id="3.30.420.10">
    <property type="entry name" value="Ribonuclease H-like superfamily/Ribonuclease H"/>
    <property type="match status" value="1"/>
</dbReference>
<dbReference type="InterPro" id="IPR036397">
    <property type="entry name" value="RNaseH_sf"/>
</dbReference>
<feature type="binding site" evidence="17">
    <location>
        <position position="9"/>
    </location>
    <ligand>
        <name>a divalent metal cation</name>
        <dbReference type="ChEBI" id="CHEBI:60240"/>
        <label>1</label>
        <note>catalytic</note>
    </ligand>
</feature>
<dbReference type="PANTHER" id="PTHR30231:SF41">
    <property type="entry name" value="DNA POLYMERASE III SUBUNIT EPSILON"/>
    <property type="match status" value="1"/>
</dbReference>
<evidence type="ECO:0000259" key="19">
    <source>
        <dbReference type="SMART" id="SM00479"/>
    </source>
</evidence>
<dbReference type="NCBIfam" id="TIGR01406">
    <property type="entry name" value="dnaQ_proteo"/>
    <property type="match status" value="1"/>
</dbReference>
<keyword evidence="13 17" id="KW-0464">Manganese</keyword>
<evidence type="ECO:0000256" key="8">
    <source>
        <dbReference type="ARBA" id="ARBA00022723"/>
    </source>
</evidence>
<dbReference type="GO" id="GO:0046872">
    <property type="term" value="F:metal ion binding"/>
    <property type="evidence" value="ECO:0007669"/>
    <property type="project" value="UniProtKB-KW"/>
</dbReference>
<evidence type="ECO:0000313" key="20">
    <source>
        <dbReference type="EMBL" id="RZO76179.1"/>
    </source>
</evidence>